<reference evidence="2" key="1">
    <citation type="submission" date="2020-11" db="EMBL/GenBank/DDBJ databases">
        <authorList>
            <person name="Tran Van P."/>
        </authorList>
    </citation>
    <scope>NUCLEOTIDE SEQUENCE</scope>
</reference>
<dbReference type="Proteomes" id="UP000677054">
    <property type="component" value="Unassembled WGS sequence"/>
</dbReference>
<evidence type="ECO:0000313" key="2">
    <source>
        <dbReference type="EMBL" id="CAD7243712.1"/>
    </source>
</evidence>
<gene>
    <name evidence="2" type="ORF">DSTB1V02_LOCUS3626</name>
</gene>
<dbReference type="EMBL" id="LR900001">
    <property type="protein sequence ID" value="CAD7243712.1"/>
    <property type="molecule type" value="Genomic_DNA"/>
</dbReference>
<organism evidence="2">
    <name type="scientific">Darwinula stevensoni</name>
    <dbReference type="NCBI Taxonomy" id="69355"/>
    <lineage>
        <taxon>Eukaryota</taxon>
        <taxon>Metazoa</taxon>
        <taxon>Ecdysozoa</taxon>
        <taxon>Arthropoda</taxon>
        <taxon>Crustacea</taxon>
        <taxon>Oligostraca</taxon>
        <taxon>Ostracoda</taxon>
        <taxon>Podocopa</taxon>
        <taxon>Podocopida</taxon>
        <taxon>Darwinulocopina</taxon>
        <taxon>Darwinuloidea</taxon>
        <taxon>Darwinulidae</taxon>
        <taxon>Darwinula</taxon>
    </lineage>
</organism>
<proteinExistence type="predicted"/>
<keyword evidence="3" id="KW-1185">Reference proteome</keyword>
<evidence type="ECO:0000313" key="3">
    <source>
        <dbReference type="Proteomes" id="UP000677054"/>
    </source>
</evidence>
<sequence>MAGFLSNLQQYVTNSVASLNLNLSPRRFGSSNTSTPGNRAPPPPHVAAAQKATEQAQRIRFLQQQQPPQPGQKVQFNLGETKVNLVSPFSKARKNSMSACGRDATQQLQRELRRTSLVDFQRSNHA</sequence>
<protein>
    <submittedName>
        <fullName evidence="2">Uncharacterized protein</fullName>
    </submittedName>
</protein>
<name>A0A7R8X475_9CRUS</name>
<feature type="region of interest" description="Disordered" evidence="1">
    <location>
        <begin position="22"/>
        <end position="52"/>
    </location>
</feature>
<evidence type="ECO:0000256" key="1">
    <source>
        <dbReference type="SAM" id="MobiDB-lite"/>
    </source>
</evidence>
<feature type="compositionally biased region" description="Polar residues" evidence="1">
    <location>
        <begin position="22"/>
        <end position="37"/>
    </location>
</feature>
<dbReference type="EMBL" id="CAJPEV010000484">
    <property type="protein sequence ID" value="CAG0885738.1"/>
    <property type="molecule type" value="Genomic_DNA"/>
</dbReference>
<dbReference type="AlphaFoldDB" id="A0A7R8X475"/>
<accession>A0A7R8X475</accession>